<dbReference type="OrthoDB" id="9809509at2"/>
<dbReference type="InterPro" id="IPR037185">
    <property type="entry name" value="EmrE-like"/>
</dbReference>
<feature type="transmembrane region" description="Helical" evidence="1">
    <location>
        <begin position="161"/>
        <end position="181"/>
    </location>
</feature>
<reference evidence="3 4" key="1">
    <citation type="submission" date="2013-11" db="EMBL/GenBank/DDBJ databases">
        <title>Metagenomic analysis of a methanogenic consortium involved in long chain n-alkane degradation.</title>
        <authorList>
            <person name="Davidova I.A."/>
            <person name="Callaghan A.V."/>
            <person name="Wawrik B."/>
            <person name="Pruitt S."/>
            <person name="Marks C."/>
            <person name="Duncan K.E."/>
            <person name="Suflita J.M."/>
        </authorList>
    </citation>
    <scope>NUCLEOTIDE SEQUENCE [LARGE SCALE GENOMIC DNA]</scope>
    <source>
        <strain evidence="3 4">SPR</strain>
    </source>
</reference>
<evidence type="ECO:0000259" key="2">
    <source>
        <dbReference type="Pfam" id="PF00892"/>
    </source>
</evidence>
<accession>A0A0D2JSD2</accession>
<keyword evidence="4" id="KW-1185">Reference proteome</keyword>
<dbReference type="PANTHER" id="PTHR12715">
    <property type="entry name" value="TRANSPORTER, DRUG/METABOLITE EXPORTER FAMILY"/>
    <property type="match status" value="1"/>
</dbReference>
<dbReference type="InterPro" id="IPR000620">
    <property type="entry name" value="EamA_dom"/>
</dbReference>
<feature type="transmembrane region" description="Helical" evidence="1">
    <location>
        <begin position="54"/>
        <end position="74"/>
    </location>
</feature>
<dbReference type="Gene3D" id="1.10.3730.20">
    <property type="match status" value="1"/>
</dbReference>
<organism evidence="3 4">
    <name type="scientific">Dethiosulfatarculus sandiegensis</name>
    <dbReference type="NCBI Taxonomy" id="1429043"/>
    <lineage>
        <taxon>Bacteria</taxon>
        <taxon>Pseudomonadati</taxon>
        <taxon>Thermodesulfobacteriota</taxon>
        <taxon>Desulfarculia</taxon>
        <taxon>Desulfarculales</taxon>
        <taxon>Desulfarculaceae</taxon>
        <taxon>Dethiosulfatarculus</taxon>
    </lineage>
</organism>
<keyword evidence="1" id="KW-0812">Transmembrane</keyword>
<feature type="transmembrane region" description="Helical" evidence="1">
    <location>
        <begin position="256"/>
        <end position="275"/>
    </location>
</feature>
<feature type="transmembrane region" description="Helical" evidence="1">
    <location>
        <begin position="81"/>
        <end position="99"/>
    </location>
</feature>
<evidence type="ECO:0000313" key="4">
    <source>
        <dbReference type="Proteomes" id="UP000032233"/>
    </source>
</evidence>
<dbReference type="GO" id="GO:0016020">
    <property type="term" value="C:membrane"/>
    <property type="evidence" value="ECO:0007669"/>
    <property type="project" value="InterPro"/>
</dbReference>
<feature type="transmembrane region" description="Helical" evidence="1">
    <location>
        <begin position="138"/>
        <end position="155"/>
    </location>
</feature>
<protein>
    <recommendedName>
        <fullName evidence="2">EamA domain-containing protein</fullName>
    </recommendedName>
</protein>
<feature type="transmembrane region" description="Helical" evidence="1">
    <location>
        <begin position="281"/>
        <end position="298"/>
    </location>
</feature>
<dbReference type="SUPFAM" id="SSF103481">
    <property type="entry name" value="Multidrug resistance efflux transporter EmrE"/>
    <property type="match status" value="2"/>
</dbReference>
<keyword evidence="1" id="KW-0472">Membrane</keyword>
<dbReference type="Proteomes" id="UP000032233">
    <property type="component" value="Unassembled WGS sequence"/>
</dbReference>
<dbReference type="RefSeq" id="WP_044350612.1">
    <property type="nucleotide sequence ID" value="NZ_AZAC01000032.1"/>
</dbReference>
<proteinExistence type="predicted"/>
<feature type="transmembrane region" description="Helical" evidence="1">
    <location>
        <begin position="224"/>
        <end position="244"/>
    </location>
</feature>
<evidence type="ECO:0000313" key="3">
    <source>
        <dbReference type="EMBL" id="KIX12405.1"/>
    </source>
</evidence>
<evidence type="ECO:0000256" key="1">
    <source>
        <dbReference type="SAM" id="Phobius"/>
    </source>
</evidence>
<gene>
    <name evidence="3" type="ORF">X474_18915</name>
</gene>
<feature type="transmembrane region" description="Helical" evidence="1">
    <location>
        <begin position="111"/>
        <end position="131"/>
    </location>
</feature>
<dbReference type="STRING" id="1429043.X474_18915"/>
<dbReference type="Pfam" id="PF00892">
    <property type="entry name" value="EamA"/>
    <property type="match status" value="2"/>
</dbReference>
<dbReference type="EMBL" id="AZAC01000032">
    <property type="protein sequence ID" value="KIX12405.1"/>
    <property type="molecule type" value="Genomic_DNA"/>
</dbReference>
<feature type="domain" description="EamA" evidence="2">
    <location>
        <begin position="22"/>
        <end position="153"/>
    </location>
</feature>
<feature type="domain" description="EamA" evidence="2">
    <location>
        <begin position="164"/>
        <end position="297"/>
    </location>
</feature>
<dbReference type="AlphaFoldDB" id="A0A0D2JSD2"/>
<sequence>MSLSEPLSTHTVTKTRLLDVKALAALLTSVLSWASAFAGIRLALSCYTPGEIALFRYIVASVALLAVGLVRGVARPKLRDVPLFVLTGLLGFTVYNLALGYGEIWLPAGPASFIIGTAPVFLALAGVFYLNEKLGKKGWVGVVLAMVGTLVIALAKEGGMSFGLGALAVLLAAIASSAYSALQKTLSSRYNSLELTSYGVWFGTVLLIPFGLDLPARLVQAPAGVNWAVVYMGLIPGALGYVTWTYSLSKLPASFAGVFLYLIPIAATFIAWIWLGETPTLSSLAGGAVIILGVLLTARAKRAKG</sequence>
<keyword evidence="1" id="KW-1133">Transmembrane helix</keyword>
<name>A0A0D2JSD2_9BACT</name>
<dbReference type="InParanoid" id="A0A0D2JSD2"/>
<dbReference type="InterPro" id="IPR052756">
    <property type="entry name" value="Alkyne_AA_exporter"/>
</dbReference>
<comment type="caution">
    <text evidence="3">The sequence shown here is derived from an EMBL/GenBank/DDBJ whole genome shotgun (WGS) entry which is preliminary data.</text>
</comment>
<dbReference type="PANTHER" id="PTHR12715:SF4">
    <property type="entry name" value="EAMA DOMAIN-CONTAINING PROTEIN"/>
    <property type="match status" value="1"/>
</dbReference>
<feature type="transmembrane region" description="Helical" evidence="1">
    <location>
        <begin position="193"/>
        <end position="212"/>
    </location>
</feature>